<feature type="transmembrane region" description="Helical" evidence="10">
    <location>
        <begin position="87"/>
        <end position="112"/>
    </location>
</feature>
<protein>
    <recommendedName>
        <fullName evidence="10">V-type proton ATPase proteolipid subunit</fullName>
    </recommendedName>
</protein>
<evidence type="ECO:0000256" key="9">
    <source>
        <dbReference type="ARBA" id="ARBA00023136"/>
    </source>
</evidence>
<comment type="similarity">
    <text evidence="2 10">Belongs to the V-ATPase proteolipid subunit family.</text>
</comment>
<dbReference type="Proteomes" id="UP000000768">
    <property type="component" value="Chromosome 9"/>
</dbReference>
<organism evidence="12 13">
    <name type="scientific">Sorghum bicolor</name>
    <name type="common">Sorghum</name>
    <name type="synonym">Sorghum vulgare</name>
    <dbReference type="NCBI Taxonomy" id="4558"/>
    <lineage>
        <taxon>Eukaryota</taxon>
        <taxon>Viridiplantae</taxon>
        <taxon>Streptophyta</taxon>
        <taxon>Embryophyta</taxon>
        <taxon>Tracheophyta</taxon>
        <taxon>Spermatophyta</taxon>
        <taxon>Magnoliopsida</taxon>
        <taxon>Liliopsida</taxon>
        <taxon>Poales</taxon>
        <taxon>Poaceae</taxon>
        <taxon>PACMAD clade</taxon>
        <taxon>Panicoideae</taxon>
        <taxon>Andropogonodae</taxon>
        <taxon>Andropogoneae</taxon>
        <taxon>Sorghinae</taxon>
        <taxon>Sorghum</taxon>
    </lineage>
</organism>
<reference evidence="12 13" key="1">
    <citation type="journal article" date="2009" name="Nature">
        <title>The Sorghum bicolor genome and the diversification of grasses.</title>
        <authorList>
            <person name="Paterson A.H."/>
            <person name="Bowers J.E."/>
            <person name="Bruggmann R."/>
            <person name="Dubchak I."/>
            <person name="Grimwood J."/>
            <person name="Gundlach H."/>
            <person name="Haberer G."/>
            <person name="Hellsten U."/>
            <person name="Mitros T."/>
            <person name="Poliakov A."/>
            <person name="Schmutz J."/>
            <person name="Spannagl M."/>
            <person name="Tang H."/>
            <person name="Wang X."/>
            <person name="Wicker T."/>
            <person name="Bharti A.K."/>
            <person name="Chapman J."/>
            <person name="Feltus F.A."/>
            <person name="Gowik U."/>
            <person name="Grigoriev I.V."/>
            <person name="Lyons E."/>
            <person name="Maher C.A."/>
            <person name="Martis M."/>
            <person name="Narechania A."/>
            <person name="Otillar R.P."/>
            <person name="Penning B.W."/>
            <person name="Salamov A.A."/>
            <person name="Wang Y."/>
            <person name="Zhang L."/>
            <person name="Carpita N.C."/>
            <person name="Freeling M."/>
            <person name="Gingle A.R."/>
            <person name="Hash C.T."/>
            <person name="Keller B."/>
            <person name="Klein P."/>
            <person name="Kresovich S."/>
            <person name="McCann M.C."/>
            <person name="Ming R."/>
            <person name="Peterson D.G."/>
            <person name="Mehboob-ur-Rahman"/>
            <person name="Ware D."/>
            <person name="Westhoff P."/>
            <person name="Mayer K.F."/>
            <person name="Messing J."/>
            <person name="Rokhsar D.S."/>
        </authorList>
    </citation>
    <scope>NUCLEOTIDE SEQUENCE [LARGE SCALE GENOMIC DNA]</scope>
    <source>
        <strain evidence="13">cv. BTx623</strain>
    </source>
</reference>
<dbReference type="InterPro" id="IPR000245">
    <property type="entry name" value="ATPase_proteolipid_csu"/>
</dbReference>
<dbReference type="CDD" id="cd18176">
    <property type="entry name" value="ATP-synt_Vo_c_ATP6C_rpt2"/>
    <property type="match status" value="1"/>
</dbReference>
<evidence type="ECO:0000256" key="5">
    <source>
        <dbReference type="ARBA" id="ARBA00022692"/>
    </source>
</evidence>
<evidence type="ECO:0000256" key="8">
    <source>
        <dbReference type="ARBA" id="ARBA00023065"/>
    </source>
</evidence>
<name>A0A1B6P5V5_SORBI</name>
<reference evidence="13" key="2">
    <citation type="journal article" date="2018" name="Plant J.">
        <title>The Sorghum bicolor reference genome: improved assembly, gene annotations, a transcriptome atlas, and signatures of genome organization.</title>
        <authorList>
            <person name="McCormick R.F."/>
            <person name="Truong S.K."/>
            <person name="Sreedasyam A."/>
            <person name="Jenkins J."/>
            <person name="Shu S."/>
            <person name="Sims D."/>
            <person name="Kennedy M."/>
            <person name="Amirebrahimi M."/>
            <person name="Weers B.D."/>
            <person name="McKinley B."/>
            <person name="Mattison A."/>
            <person name="Morishige D.T."/>
            <person name="Grimwood J."/>
            <person name="Schmutz J."/>
            <person name="Mullet J.E."/>
        </authorList>
    </citation>
    <scope>NUCLEOTIDE SEQUENCE [LARGE SCALE GENOMIC DNA]</scope>
    <source>
        <strain evidence="13">cv. BTx623</strain>
    </source>
</reference>
<keyword evidence="5 10" id="KW-0812">Transmembrane</keyword>
<dbReference type="EMBL" id="CM000768">
    <property type="protein sequence ID" value="KXG21044.1"/>
    <property type="molecule type" value="Genomic_DNA"/>
</dbReference>
<keyword evidence="6 10" id="KW-0375">Hydrogen ion transport</keyword>
<comment type="subunit">
    <text evidence="10">V-ATPase is a heteromultimeric enzyme composed of a peripheral catalytic V1 complex attached to an integral membrane V0 proton pore complex.</text>
</comment>
<dbReference type="InParanoid" id="A0A1B6P5V5"/>
<dbReference type="GO" id="GO:0016020">
    <property type="term" value="C:membrane"/>
    <property type="evidence" value="ECO:0000318"/>
    <property type="project" value="GO_Central"/>
</dbReference>
<evidence type="ECO:0000256" key="4">
    <source>
        <dbReference type="ARBA" id="ARBA00022554"/>
    </source>
</evidence>
<keyword evidence="8 10" id="KW-0406">Ion transport</keyword>
<dbReference type="STRING" id="4558.A0A1B6P5V5"/>
<dbReference type="Pfam" id="PF00137">
    <property type="entry name" value="ATP-synt_C"/>
    <property type="match status" value="1"/>
</dbReference>
<dbReference type="Gramene" id="KXG21044">
    <property type="protein sequence ID" value="KXG21044"/>
    <property type="gene ID" value="SORBI_3009G006700"/>
</dbReference>
<keyword evidence="7 10" id="KW-1133">Transmembrane helix</keyword>
<dbReference type="PANTHER" id="PTHR10263">
    <property type="entry name" value="V-TYPE PROTON ATPASE PROTEOLIPID SUBUNIT"/>
    <property type="match status" value="1"/>
</dbReference>
<evidence type="ECO:0000256" key="2">
    <source>
        <dbReference type="ARBA" id="ARBA00007296"/>
    </source>
</evidence>
<dbReference type="AlphaFoldDB" id="A0A1B6P5V5"/>
<dbReference type="NCBIfam" id="TIGR01100">
    <property type="entry name" value="V_ATP_synt_C"/>
    <property type="match status" value="1"/>
</dbReference>
<comment type="caution">
    <text evidence="10">Lacks conserved residue(s) required for the propagation of feature annotation.</text>
</comment>
<evidence type="ECO:0000256" key="6">
    <source>
        <dbReference type="ARBA" id="ARBA00022781"/>
    </source>
</evidence>
<keyword evidence="3 10" id="KW-0813">Transport</keyword>
<dbReference type="GO" id="GO:0046961">
    <property type="term" value="F:proton-transporting ATPase activity, rotational mechanism"/>
    <property type="evidence" value="ECO:0007669"/>
    <property type="project" value="InterPro"/>
</dbReference>
<evidence type="ECO:0000256" key="10">
    <source>
        <dbReference type="RuleBase" id="RU363060"/>
    </source>
</evidence>
<feature type="domain" description="V-ATPase proteolipid subunit C-like" evidence="11">
    <location>
        <begin position="57"/>
        <end position="112"/>
    </location>
</feature>
<evidence type="ECO:0000256" key="7">
    <source>
        <dbReference type="ARBA" id="ARBA00022989"/>
    </source>
</evidence>
<comment type="function">
    <text evidence="10">Proton-conducting pore forming subunit of the membrane integral V0 complex of vacuolar ATPase. V-ATPase is responsible for acidifying a variety of intracellular compartments in eukaryotic cells.</text>
</comment>
<comment type="subcellular location">
    <subcellularLocation>
        <location evidence="1 10">Vacuole membrane</location>
        <topology evidence="1 10">Multi-pass membrane protein</topology>
    </subcellularLocation>
</comment>
<evidence type="ECO:0000259" key="11">
    <source>
        <dbReference type="Pfam" id="PF00137"/>
    </source>
</evidence>
<keyword evidence="9 10" id="KW-0472">Membrane</keyword>
<keyword evidence="13" id="KW-1185">Reference proteome</keyword>
<dbReference type="GO" id="GO:0005774">
    <property type="term" value="C:vacuolar membrane"/>
    <property type="evidence" value="ECO:0007669"/>
    <property type="project" value="UniProtKB-SubCell"/>
</dbReference>
<dbReference type="SUPFAM" id="SSF81333">
    <property type="entry name" value="F1F0 ATP synthase subunit C"/>
    <property type="match status" value="1"/>
</dbReference>
<dbReference type="InterPro" id="IPR002379">
    <property type="entry name" value="ATPase_proteolipid_c-like_dom"/>
</dbReference>
<dbReference type="InterPro" id="IPR011555">
    <property type="entry name" value="ATPase_proteolipid_su_C_euk"/>
</dbReference>
<dbReference type="PRINTS" id="PR00122">
    <property type="entry name" value="VACATPASE"/>
</dbReference>
<keyword evidence="4 10" id="KW-0926">Vacuole</keyword>
<proteinExistence type="inferred from homology"/>
<feature type="transmembrane region" description="Helical" evidence="10">
    <location>
        <begin position="12"/>
        <end position="33"/>
    </location>
</feature>
<dbReference type="eggNOG" id="KOG0232">
    <property type="taxonomic scope" value="Eukaryota"/>
</dbReference>
<accession>A0A1B6P5V5</accession>
<sequence>MGVMCLKLVMKSIIPVVMAEVLGICGLIITIIISTRINPKAKPYYLFDGYVHLSSRLACGLARLTADMAIDIIRDAGVRANAQQPRLFVGMILILIFAEALTLYGLIVDIILSSSCWPISR</sequence>
<evidence type="ECO:0000313" key="13">
    <source>
        <dbReference type="Proteomes" id="UP000000768"/>
    </source>
</evidence>
<dbReference type="Gene3D" id="1.20.120.610">
    <property type="entry name" value="lithium bound rotor ring of v- atpase"/>
    <property type="match status" value="1"/>
</dbReference>
<evidence type="ECO:0000313" key="12">
    <source>
        <dbReference type="EMBL" id="KXG21044.1"/>
    </source>
</evidence>
<evidence type="ECO:0000256" key="3">
    <source>
        <dbReference type="ARBA" id="ARBA00022448"/>
    </source>
</evidence>
<evidence type="ECO:0000256" key="1">
    <source>
        <dbReference type="ARBA" id="ARBA00004128"/>
    </source>
</evidence>
<dbReference type="GO" id="GO:0033179">
    <property type="term" value="C:proton-transporting V-type ATPase, V0 domain"/>
    <property type="evidence" value="ECO:0007669"/>
    <property type="project" value="InterPro"/>
</dbReference>
<gene>
    <name evidence="12" type="ORF">SORBI_3009G006700</name>
</gene>
<dbReference type="InterPro" id="IPR035921">
    <property type="entry name" value="F/V-ATP_Csub_sf"/>
</dbReference>